<dbReference type="PANTHER" id="PTHR47099">
    <property type="entry name" value="METHYLCOBAMIDE:COM METHYLTRANSFERASE MTBA"/>
    <property type="match status" value="1"/>
</dbReference>
<proteinExistence type="predicted"/>
<dbReference type="RefSeq" id="WP_028529506.1">
    <property type="nucleotide sequence ID" value="NZ_CABLBR010000026.1"/>
</dbReference>
<evidence type="ECO:0000259" key="1">
    <source>
        <dbReference type="Pfam" id="PF01208"/>
    </source>
</evidence>
<dbReference type="EMBL" id="CP102290">
    <property type="protein sequence ID" value="UWP60092.1"/>
    <property type="molecule type" value="Genomic_DNA"/>
</dbReference>
<protein>
    <submittedName>
        <fullName evidence="2">Uroporphyrinogen decarboxylase family protein</fullName>
    </submittedName>
</protein>
<reference evidence="2" key="1">
    <citation type="journal article" date="2022" name="Cell">
        <title>Design, construction, and in vivo augmentation of a complex gut microbiome.</title>
        <authorList>
            <person name="Cheng A.G."/>
            <person name="Ho P.Y."/>
            <person name="Aranda-Diaz A."/>
            <person name="Jain S."/>
            <person name="Yu F.B."/>
            <person name="Meng X."/>
            <person name="Wang M."/>
            <person name="Iakiviak M."/>
            <person name="Nagashima K."/>
            <person name="Zhao A."/>
            <person name="Murugkar P."/>
            <person name="Patil A."/>
            <person name="Atabakhsh K."/>
            <person name="Weakley A."/>
            <person name="Yan J."/>
            <person name="Brumbaugh A.R."/>
            <person name="Higginbottom S."/>
            <person name="Dimas A."/>
            <person name="Shiver A.L."/>
            <person name="Deutschbauer A."/>
            <person name="Neff N."/>
            <person name="Sonnenburg J.L."/>
            <person name="Huang K.C."/>
            <person name="Fischbach M.A."/>
        </authorList>
    </citation>
    <scope>NUCLEOTIDE SEQUENCE</scope>
    <source>
        <strain evidence="2">DSM 19829</strain>
    </source>
</reference>
<dbReference type="Proteomes" id="UP001060164">
    <property type="component" value="Chromosome"/>
</dbReference>
<dbReference type="InterPro" id="IPR038071">
    <property type="entry name" value="UROD/MetE-like_sf"/>
</dbReference>
<evidence type="ECO:0000313" key="3">
    <source>
        <dbReference type="Proteomes" id="UP001060164"/>
    </source>
</evidence>
<dbReference type="Pfam" id="PF01208">
    <property type="entry name" value="URO-D"/>
    <property type="match status" value="1"/>
</dbReference>
<evidence type="ECO:0000313" key="2">
    <source>
        <dbReference type="EMBL" id="UWP60092.1"/>
    </source>
</evidence>
<feature type="domain" description="Uroporphyrinogen decarboxylase (URO-D)" evidence="1">
    <location>
        <begin position="271"/>
        <end position="415"/>
    </location>
</feature>
<dbReference type="Gene3D" id="3.20.20.210">
    <property type="match status" value="1"/>
</dbReference>
<dbReference type="PANTHER" id="PTHR47099:SF1">
    <property type="entry name" value="METHYLCOBAMIDE:COM METHYLTRANSFERASE MTBA"/>
    <property type="match status" value="1"/>
</dbReference>
<name>A0ABY5VI67_9FIRM</name>
<accession>A0ABY5VI67</accession>
<organism evidence="2 3">
    <name type="scientific">Ruminococcus gauvreauii</name>
    <dbReference type="NCBI Taxonomy" id="438033"/>
    <lineage>
        <taxon>Bacteria</taxon>
        <taxon>Bacillati</taxon>
        <taxon>Bacillota</taxon>
        <taxon>Clostridia</taxon>
        <taxon>Eubacteriales</taxon>
        <taxon>Oscillospiraceae</taxon>
        <taxon>Ruminococcus</taxon>
    </lineage>
</organism>
<dbReference type="InterPro" id="IPR052024">
    <property type="entry name" value="Methanogen_methyltrans"/>
</dbReference>
<dbReference type="SUPFAM" id="SSF51726">
    <property type="entry name" value="UROD/MetE-like"/>
    <property type="match status" value="1"/>
</dbReference>
<gene>
    <name evidence="2" type="ORF">NQ502_03265</name>
</gene>
<keyword evidence="3" id="KW-1185">Reference proteome</keyword>
<sequence>MTSKERVLASLNHKQPDKIPIDFGGHVCSMMNATCVAALREYYGLEKRPVRIWDVSTMTGEIEKDLQDALGVDCEPFPTYDLCFGLKNTERWKSWKYRGTEVLVPENFEVTDDGKGGYYIYPEGDTSVPPSGHLPAGGYYFDDIVRQKDLEEDSMNYEDNLEEYGPISDTSLEFLRLQADNLKDSEKAVVMVPGGSALGDAANIPGNSLKDPKGIRSIPDWFAAPLLYPDYVHNVYSHQVDRMIDNWTKIYDIVGETVDVAYICGADFGTQISQMCSMEVFDEFYLPYYKRINDWVHKHTGWKTLKHTCGAVYPFIPKLIEAGFDAVNPVQCSAKGMDPRRLKKEFGNEITFWGGGVDTQKILPFGTPEQIREQVLERCEIFGEGGGFIFNSIHIVQCNTPVENIVAMINAVHEYNGN</sequence>
<dbReference type="InterPro" id="IPR000257">
    <property type="entry name" value="Uroporphyrinogen_deCOase"/>
</dbReference>